<proteinExistence type="predicted"/>
<evidence type="ECO:0008006" key="4">
    <source>
        <dbReference type="Google" id="ProtNLM"/>
    </source>
</evidence>
<evidence type="ECO:0000313" key="3">
    <source>
        <dbReference type="Proteomes" id="UP001501821"/>
    </source>
</evidence>
<feature type="transmembrane region" description="Helical" evidence="1">
    <location>
        <begin position="87"/>
        <end position="105"/>
    </location>
</feature>
<feature type="transmembrane region" description="Helical" evidence="1">
    <location>
        <begin position="12"/>
        <end position="32"/>
    </location>
</feature>
<evidence type="ECO:0000313" key="2">
    <source>
        <dbReference type="EMBL" id="GAA3813051.1"/>
    </source>
</evidence>
<dbReference type="Proteomes" id="UP001501821">
    <property type="component" value="Unassembled WGS sequence"/>
</dbReference>
<reference evidence="3" key="1">
    <citation type="journal article" date="2019" name="Int. J. Syst. Evol. Microbiol.">
        <title>The Global Catalogue of Microorganisms (GCM) 10K type strain sequencing project: providing services to taxonomists for standard genome sequencing and annotation.</title>
        <authorList>
            <consortium name="The Broad Institute Genomics Platform"/>
            <consortium name="The Broad Institute Genome Sequencing Center for Infectious Disease"/>
            <person name="Wu L."/>
            <person name="Ma J."/>
        </authorList>
    </citation>
    <scope>NUCLEOTIDE SEQUENCE [LARGE SCALE GENOMIC DNA]</scope>
    <source>
        <strain evidence="3">JCM 16953</strain>
    </source>
</reference>
<accession>A0ABP7I9R4</accession>
<keyword evidence="1" id="KW-1133">Transmembrane helix</keyword>
<sequence>MSDLPPDQAGGGRRMTIVLASLVFAIFALTAAPTINTIDVESVDIGAWTLATTGHPWIDDLRDEQLPPKPAPSALWTTTNPRNGHEVMARSLGAVLVGVPAYAIADRVVPNPDDRLPVRPGGVTAALLAAVSLALLVRSLSGLVAGRTLACAALALAFATPFWSIVGHDLWPHALTVLGIAGMAWSSRNQRWFLCGVFGGIGVLGRLHFAFLVAVFGLVLAWRQRDPRLALRVAAGSLPSVAISAVLSRLFYGTWNPNGGYRMGDLSGWAGAQSAVDRLLSVLGVFVSPGVGILVWTPALLLVVPAVVRSWRSLPAWSTALLAGAAAYLAVQLWLNPFGGGAGFWGYRISIELVVAAFPVVALSSGRIGAGARAVLPGLVGAQAGIIALGVVADLAIYDEDAWHTNVVLSALKIAPVAVAGAVVCGVGLAYCVRGMAGQLPPSWLEREGCDEGLPDTAGAGFGSREGPR</sequence>
<feature type="transmembrane region" description="Helical" evidence="1">
    <location>
        <begin position="279"/>
        <end position="304"/>
    </location>
</feature>
<feature type="transmembrane region" description="Helical" evidence="1">
    <location>
        <begin position="347"/>
        <end position="363"/>
    </location>
</feature>
<gene>
    <name evidence="2" type="ORF">GCM10022242_14370</name>
</gene>
<feature type="transmembrane region" description="Helical" evidence="1">
    <location>
        <begin position="191"/>
        <end position="222"/>
    </location>
</feature>
<feature type="transmembrane region" description="Helical" evidence="1">
    <location>
        <begin position="117"/>
        <end position="137"/>
    </location>
</feature>
<feature type="transmembrane region" description="Helical" evidence="1">
    <location>
        <begin position="410"/>
        <end position="433"/>
    </location>
</feature>
<dbReference type="RefSeq" id="WP_344773769.1">
    <property type="nucleotide sequence ID" value="NZ_BAABAH010000003.1"/>
</dbReference>
<keyword evidence="3" id="KW-1185">Reference proteome</keyword>
<feature type="transmembrane region" description="Helical" evidence="1">
    <location>
        <begin position="229"/>
        <end position="252"/>
    </location>
</feature>
<feature type="transmembrane region" description="Helical" evidence="1">
    <location>
        <begin position="316"/>
        <end position="335"/>
    </location>
</feature>
<comment type="caution">
    <text evidence="2">The sequence shown here is derived from an EMBL/GenBank/DDBJ whole genome shotgun (WGS) entry which is preliminary data.</text>
</comment>
<dbReference type="EMBL" id="BAABAH010000003">
    <property type="protein sequence ID" value="GAA3813051.1"/>
    <property type="molecule type" value="Genomic_DNA"/>
</dbReference>
<keyword evidence="1" id="KW-0472">Membrane</keyword>
<protein>
    <recommendedName>
        <fullName evidence="4">Glycosyltransferase RgtA/B/C/D-like domain-containing protein</fullName>
    </recommendedName>
</protein>
<keyword evidence="1" id="KW-0812">Transmembrane</keyword>
<name>A0ABP7I9R4_9ACTN</name>
<organism evidence="2 3">
    <name type="scientific">Nocardioides panacisoli</name>
    <dbReference type="NCBI Taxonomy" id="627624"/>
    <lineage>
        <taxon>Bacteria</taxon>
        <taxon>Bacillati</taxon>
        <taxon>Actinomycetota</taxon>
        <taxon>Actinomycetes</taxon>
        <taxon>Propionibacteriales</taxon>
        <taxon>Nocardioidaceae</taxon>
        <taxon>Nocardioides</taxon>
    </lineage>
</organism>
<evidence type="ECO:0000256" key="1">
    <source>
        <dbReference type="SAM" id="Phobius"/>
    </source>
</evidence>
<feature type="transmembrane region" description="Helical" evidence="1">
    <location>
        <begin position="149"/>
        <end position="171"/>
    </location>
</feature>
<feature type="transmembrane region" description="Helical" evidence="1">
    <location>
        <begin position="375"/>
        <end position="398"/>
    </location>
</feature>